<evidence type="ECO:0000259" key="4">
    <source>
        <dbReference type="PROSITE" id="PS50009"/>
    </source>
</evidence>
<dbReference type="PROSITE" id="PS50009">
    <property type="entry name" value="RASGEF_CAT"/>
    <property type="match status" value="1"/>
</dbReference>
<gene>
    <name evidence="6" type="ORF">LY90DRAFT_671205</name>
</gene>
<dbReference type="GO" id="GO:0007265">
    <property type="term" value="P:Ras protein signal transduction"/>
    <property type="evidence" value="ECO:0007669"/>
    <property type="project" value="TreeGrafter"/>
</dbReference>
<dbReference type="PANTHER" id="PTHR23113">
    <property type="entry name" value="GUANINE NUCLEOTIDE EXCHANGE FACTOR"/>
    <property type="match status" value="1"/>
</dbReference>
<feature type="region of interest" description="Disordered" evidence="3">
    <location>
        <begin position="948"/>
        <end position="969"/>
    </location>
</feature>
<dbReference type="Pfam" id="PF00618">
    <property type="entry name" value="RasGEF_N"/>
    <property type="match status" value="1"/>
</dbReference>
<organism evidence="6 7">
    <name type="scientific">Neocallimastix californiae</name>
    <dbReference type="NCBI Taxonomy" id="1754190"/>
    <lineage>
        <taxon>Eukaryota</taxon>
        <taxon>Fungi</taxon>
        <taxon>Fungi incertae sedis</taxon>
        <taxon>Chytridiomycota</taxon>
        <taxon>Chytridiomycota incertae sedis</taxon>
        <taxon>Neocallimastigomycetes</taxon>
        <taxon>Neocallimastigales</taxon>
        <taxon>Neocallimastigaceae</taxon>
        <taxon>Neocallimastix</taxon>
    </lineage>
</organism>
<dbReference type="Gene3D" id="1.10.840.10">
    <property type="entry name" value="Ras guanine-nucleotide exchange factors catalytic domain"/>
    <property type="match status" value="1"/>
</dbReference>
<feature type="domain" description="Ras-GEF" evidence="4">
    <location>
        <begin position="1207"/>
        <end position="1460"/>
    </location>
</feature>
<keyword evidence="1 2" id="KW-0344">Guanine-nucleotide releasing factor</keyword>
<protein>
    <recommendedName>
        <fullName evidence="8">Ras GEF</fullName>
    </recommendedName>
</protein>
<feature type="compositionally biased region" description="Basic and acidic residues" evidence="3">
    <location>
        <begin position="950"/>
        <end position="959"/>
    </location>
</feature>
<dbReference type="Gene3D" id="1.20.870.10">
    <property type="entry name" value="Son of sevenless (SoS) protein Chain: S domain 1"/>
    <property type="match status" value="1"/>
</dbReference>
<dbReference type="SMART" id="SM00229">
    <property type="entry name" value="RasGEFN"/>
    <property type="match status" value="1"/>
</dbReference>
<keyword evidence="7" id="KW-1185">Reference proteome</keyword>
<feature type="compositionally biased region" description="Acidic residues" evidence="3">
    <location>
        <begin position="784"/>
        <end position="794"/>
    </location>
</feature>
<feature type="domain" description="N-terminal Ras-GEF" evidence="5">
    <location>
        <begin position="1035"/>
        <end position="1164"/>
    </location>
</feature>
<dbReference type="PANTHER" id="PTHR23113:SF363">
    <property type="entry name" value="PROTEIN SON OF SEVENLESS"/>
    <property type="match status" value="1"/>
</dbReference>
<dbReference type="InterPro" id="IPR036964">
    <property type="entry name" value="RASGEF_cat_dom_sf"/>
</dbReference>
<dbReference type="EMBL" id="MCOG01000105">
    <property type="protein sequence ID" value="ORY47111.1"/>
    <property type="molecule type" value="Genomic_DNA"/>
</dbReference>
<evidence type="ECO:0000256" key="2">
    <source>
        <dbReference type="PROSITE-ProRule" id="PRU00168"/>
    </source>
</evidence>
<dbReference type="OrthoDB" id="546434at2759"/>
<evidence type="ECO:0000259" key="5">
    <source>
        <dbReference type="PROSITE" id="PS50212"/>
    </source>
</evidence>
<accession>A0A1Y2CJ82</accession>
<dbReference type="InterPro" id="IPR000651">
    <property type="entry name" value="Ras-like_Gua-exchang_fac_N"/>
</dbReference>
<dbReference type="STRING" id="1754190.A0A1Y2CJ82"/>
<evidence type="ECO:0000313" key="7">
    <source>
        <dbReference type="Proteomes" id="UP000193920"/>
    </source>
</evidence>
<feature type="compositionally biased region" description="Basic and acidic residues" evidence="3">
    <location>
        <begin position="773"/>
        <end position="783"/>
    </location>
</feature>
<feature type="region of interest" description="Disordered" evidence="3">
    <location>
        <begin position="122"/>
        <end position="149"/>
    </location>
</feature>
<evidence type="ECO:0000313" key="6">
    <source>
        <dbReference type="EMBL" id="ORY47111.1"/>
    </source>
</evidence>
<sequence length="1719" mass="198512">MNITDNILNTNEVFIPQQDNESQSQFLFKINLEIALRKAILESLSSSNNYINSYNKNLIMKPEIPNLQKTSNNISSFPSPLLSPHQYSVTIPSSSPIPLAFSQNLKTDSFISKQNSLHKTNSFKTSVSTPSVMTTSPSKSSKNSNSSIPNNDINNIDLLSLINQCPSSVNIWDSVQFLVQKFNKELLSNQSSSNSIVSIPSISLLNGEDHSISKKTNNSNEKEESFDYFCQQQLNHINQLNALLMTYDHNEGNTNNSGDNSFNTNSKHEDLKIKLLENNKSVSALSSSSRINSSQLNQAIIPNFHEFHDNKYEFQHSNKSPINSPILKHNRSIKTLVNPKNNEDQENIYLSEASPKIQVPENNTVEDKEISSSFPLTKSKNTSVLESIDDNHYNYDIDFDKFENKLIIDIPIEINPVIEKIRNLRKNKEIQLMITKISGYCEEKLQRITTTLFLNIETSITNILILAPFILSKVSYILDPSYYSYDTKNSSTTSNFIRSTTSLLSYSKIILTLHDTWYSNGPKDIDVKVTQSICTKILEAISSIRRKVDRIKLASEDQEDKNNIKLISTCYFYVTLLNDLMNSILKIDKLFSTSTLIRKNSNPNSNTLLSRQKHPPREESLSVQYKLTENSEKIENYINRIEIGSKKLNSDKNFKAINSYCIRKDVPIHDILTMSYINNKHKNDNNIKRNDHEYMQNSQFSNKKSNINLRNTKPEKKFSINNNDNCYQYNEEEDNQIDVNRNKYASFINFDKNVNIIQKYKKVHNIIYEEEKEKENQEHKEGEIIEDEEEEEEERKEKKEEKEADEEKENKEELLKLHLSSKQKKLNEDKEYYFSQIKITSKGKIMIFLQIKISISSDKNHPLKYVEGDIEKNNKNEKVECTNNFQKNYENEIKDEALTKERQRQNQQQPQEKKIEYNGTIDNEMPCINNGNKTITIYKDMNNSESNVKNVEKVKEKSKSSHKKSLSSEKSFKEKLRRYERKQIKKEIEASEERSVIFDDIKYFRKHHDLFNIKKLLIKRIIYGREVLGFESTNGKTTIISGTVEKLLLRLVDESTYDEEYIDAFLQYHQFFISSVDLMHNLIARFNIQLESKEDADELTFNEWSKQIQLKVIHVLNHWISIQHSCFIKNTLVHALLEYFISAIWSSGYKNEADRLKRNITNIILSSSKKIRNLPFNLIPIKELSENDISREITINLTMSTVLYNFESKTIAKYLCVVDQEIFSVITWYDIASKLSNSYKNEAFEFIKPKLRLYYEKEIEENKIFDENPIDLMTKRSNLIRNWVAIEICSVQNIKTRKYLIHKFIEIAKYCREFNNFHSALSIVSGLLSSPVQRLKKTWELINNKEMAILNNLENLLSPISNMKYYRKAIAVAKGPIVPFFPIIMKDFRFIIDGNPIFKTLSSGAELVNFERYKIMDKVLNDIKKYSSEKYSFSSSFLPIIQRLPELMKKNNRTFLTKDDISYLQRYSLGSSSNSNSFVCSQQTGQLLSPLQTPSLLSSSDTPTLFSPDIQSPTFSYTNKSQSFLSSQSQGLFPLTPNPYHSFQNITNNAFNLFHGHNSTSFPTNEIEDIAIYIESRLYGKGLCSLSPSSLSSITLNNSSTNLSTIMNSASLACEPANSVSTTTSVSTFTSKSPIVCNEGSMTPSSIKISYQKYINDTKATKFNLNKLNRDSMETSLAEKSLSIILNTNLKLKNFDYKTNEHLTEEQNKETNSNKNYFK</sequence>
<dbReference type="GO" id="GO:0005085">
    <property type="term" value="F:guanyl-nucleotide exchange factor activity"/>
    <property type="evidence" value="ECO:0007669"/>
    <property type="project" value="UniProtKB-KW"/>
</dbReference>
<dbReference type="InterPro" id="IPR023578">
    <property type="entry name" value="Ras_GEF_dom_sf"/>
</dbReference>
<dbReference type="Proteomes" id="UP000193920">
    <property type="component" value="Unassembled WGS sequence"/>
</dbReference>
<feature type="region of interest" description="Disordered" evidence="3">
    <location>
        <begin position="773"/>
        <end position="812"/>
    </location>
</feature>
<evidence type="ECO:0000256" key="3">
    <source>
        <dbReference type="SAM" id="MobiDB-lite"/>
    </source>
</evidence>
<evidence type="ECO:0008006" key="8">
    <source>
        <dbReference type="Google" id="ProtNLM"/>
    </source>
</evidence>
<evidence type="ECO:0000256" key="1">
    <source>
        <dbReference type="ARBA" id="ARBA00022658"/>
    </source>
</evidence>
<proteinExistence type="predicted"/>
<dbReference type="GO" id="GO:0005886">
    <property type="term" value="C:plasma membrane"/>
    <property type="evidence" value="ECO:0007669"/>
    <property type="project" value="TreeGrafter"/>
</dbReference>
<dbReference type="SMART" id="SM00147">
    <property type="entry name" value="RasGEF"/>
    <property type="match status" value="1"/>
</dbReference>
<reference evidence="6 7" key="1">
    <citation type="submission" date="2016-08" db="EMBL/GenBank/DDBJ databases">
        <title>A Parts List for Fungal Cellulosomes Revealed by Comparative Genomics.</title>
        <authorList>
            <consortium name="DOE Joint Genome Institute"/>
            <person name="Haitjema C.H."/>
            <person name="Gilmore S.P."/>
            <person name="Henske J.K."/>
            <person name="Solomon K.V."/>
            <person name="De Groot R."/>
            <person name="Kuo A."/>
            <person name="Mondo S.J."/>
            <person name="Salamov A.A."/>
            <person name="Labutti K."/>
            <person name="Zhao Z."/>
            <person name="Chiniquy J."/>
            <person name="Barry K."/>
            <person name="Brewer H.M."/>
            <person name="Purvine S.O."/>
            <person name="Wright A.T."/>
            <person name="Boxma B."/>
            <person name="Van Alen T."/>
            <person name="Hackstein J.H."/>
            <person name="Baker S.E."/>
            <person name="Grigoriev I.V."/>
            <person name="O'Malley M.A."/>
        </authorList>
    </citation>
    <scope>NUCLEOTIDE SEQUENCE [LARGE SCALE GENOMIC DNA]</scope>
    <source>
        <strain evidence="6 7">G1</strain>
    </source>
</reference>
<dbReference type="PROSITE" id="PS50212">
    <property type="entry name" value="RASGEF_NTER"/>
    <property type="match status" value="1"/>
</dbReference>
<dbReference type="CDD" id="cd06224">
    <property type="entry name" value="REM"/>
    <property type="match status" value="1"/>
</dbReference>
<dbReference type="SUPFAM" id="SSF48366">
    <property type="entry name" value="Ras GEF"/>
    <property type="match status" value="1"/>
</dbReference>
<comment type="caution">
    <text evidence="6">The sequence shown here is derived from an EMBL/GenBank/DDBJ whole genome shotgun (WGS) entry which is preliminary data.</text>
</comment>
<feature type="compositionally biased region" description="Low complexity" evidence="3">
    <location>
        <begin position="124"/>
        <end position="149"/>
    </location>
</feature>
<dbReference type="InterPro" id="IPR001895">
    <property type="entry name" value="RASGEF_cat_dom"/>
</dbReference>
<dbReference type="InterPro" id="IPR008937">
    <property type="entry name" value="Ras-like_GEF"/>
</dbReference>
<name>A0A1Y2CJ82_9FUNG</name>
<dbReference type="Pfam" id="PF00617">
    <property type="entry name" value="RasGEF"/>
    <property type="match status" value="1"/>
</dbReference>